<dbReference type="EMBL" id="JANPWB010000013">
    <property type="protein sequence ID" value="KAJ1108667.1"/>
    <property type="molecule type" value="Genomic_DNA"/>
</dbReference>
<feature type="region of interest" description="Disordered" evidence="1">
    <location>
        <begin position="1"/>
        <end position="40"/>
    </location>
</feature>
<sequence length="145" mass="14938">MAPDPGGPGPGRTRREGPTRFTPVEGADPGRGPMGQRPAAVRAHLFAGALGLSSFSSGTSRVSRGLCDTPPQGARPAPLWQGGPGKFAAGREKVRPGTQEERTGSKQHPPPSRRTRTDPTGKGAGRPRRTLVASGVASQDPLSCA</sequence>
<keyword evidence="3" id="KW-1185">Reference proteome</keyword>
<dbReference type="Proteomes" id="UP001066276">
    <property type="component" value="Chromosome 9"/>
</dbReference>
<organism evidence="2 3">
    <name type="scientific">Pleurodeles waltl</name>
    <name type="common">Iberian ribbed newt</name>
    <dbReference type="NCBI Taxonomy" id="8319"/>
    <lineage>
        <taxon>Eukaryota</taxon>
        <taxon>Metazoa</taxon>
        <taxon>Chordata</taxon>
        <taxon>Craniata</taxon>
        <taxon>Vertebrata</taxon>
        <taxon>Euteleostomi</taxon>
        <taxon>Amphibia</taxon>
        <taxon>Batrachia</taxon>
        <taxon>Caudata</taxon>
        <taxon>Salamandroidea</taxon>
        <taxon>Salamandridae</taxon>
        <taxon>Pleurodelinae</taxon>
        <taxon>Pleurodeles</taxon>
    </lineage>
</organism>
<feature type="compositionally biased region" description="Polar residues" evidence="1">
    <location>
        <begin position="136"/>
        <end position="145"/>
    </location>
</feature>
<accession>A0AAV7MZR9</accession>
<comment type="caution">
    <text evidence="2">The sequence shown here is derived from an EMBL/GenBank/DDBJ whole genome shotgun (WGS) entry which is preliminary data.</text>
</comment>
<proteinExistence type="predicted"/>
<evidence type="ECO:0000313" key="2">
    <source>
        <dbReference type="EMBL" id="KAJ1108667.1"/>
    </source>
</evidence>
<feature type="region of interest" description="Disordered" evidence="1">
    <location>
        <begin position="53"/>
        <end position="145"/>
    </location>
</feature>
<protein>
    <submittedName>
        <fullName evidence="2">Uncharacterized protein</fullName>
    </submittedName>
</protein>
<feature type="compositionally biased region" description="Basic and acidic residues" evidence="1">
    <location>
        <begin position="89"/>
        <end position="104"/>
    </location>
</feature>
<reference evidence="2" key="1">
    <citation type="journal article" date="2022" name="bioRxiv">
        <title>Sequencing and chromosome-scale assembly of the giantPleurodeles waltlgenome.</title>
        <authorList>
            <person name="Brown T."/>
            <person name="Elewa A."/>
            <person name="Iarovenko S."/>
            <person name="Subramanian E."/>
            <person name="Araus A.J."/>
            <person name="Petzold A."/>
            <person name="Susuki M."/>
            <person name="Suzuki K.-i.T."/>
            <person name="Hayashi T."/>
            <person name="Toyoda A."/>
            <person name="Oliveira C."/>
            <person name="Osipova E."/>
            <person name="Leigh N.D."/>
            <person name="Simon A."/>
            <person name="Yun M.H."/>
        </authorList>
    </citation>
    <scope>NUCLEOTIDE SEQUENCE</scope>
    <source>
        <strain evidence="2">20211129_DDA</strain>
        <tissue evidence="2">Liver</tissue>
    </source>
</reference>
<evidence type="ECO:0000256" key="1">
    <source>
        <dbReference type="SAM" id="MobiDB-lite"/>
    </source>
</evidence>
<name>A0AAV7MZR9_PLEWA</name>
<evidence type="ECO:0000313" key="3">
    <source>
        <dbReference type="Proteomes" id="UP001066276"/>
    </source>
</evidence>
<dbReference type="AlphaFoldDB" id="A0AAV7MZR9"/>
<gene>
    <name evidence="2" type="ORF">NDU88_006043</name>
</gene>